<feature type="compositionally biased region" description="Polar residues" evidence="5">
    <location>
        <begin position="379"/>
        <end position="407"/>
    </location>
</feature>
<feature type="domain" description="FHA" evidence="6">
    <location>
        <begin position="553"/>
        <end position="607"/>
    </location>
</feature>
<evidence type="ECO:0000259" key="7">
    <source>
        <dbReference type="PROSITE" id="PS50016"/>
    </source>
</evidence>
<dbReference type="InterPro" id="IPR019787">
    <property type="entry name" value="Znf_PHD-finger"/>
</dbReference>
<feature type="compositionally biased region" description="Basic and acidic residues" evidence="5">
    <location>
        <begin position="369"/>
        <end position="378"/>
    </location>
</feature>
<dbReference type="PROSITE" id="PS50016">
    <property type="entry name" value="ZF_PHD_2"/>
    <property type="match status" value="2"/>
</dbReference>
<dbReference type="InterPro" id="IPR001965">
    <property type="entry name" value="Znf_PHD"/>
</dbReference>
<dbReference type="OrthoDB" id="1919692at2759"/>
<dbReference type="InterPro" id="IPR038098">
    <property type="entry name" value="PHF12_MRG-bd_sf"/>
</dbReference>
<evidence type="ECO:0000313" key="8">
    <source>
        <dbReference type="EMBL" id="CAG9759595.1"/>
    </source>
</evidence>
<dbReference type="SMART" id="SM00249">
    <property type="entry name" value="PHD"/>
    <property type="match status" value="2"/>
</dbReference>
<dbReference type="PANTHER" id="PTHR46309">
    <property type="entry name" value="PHD FINGER PROTEIN 12"/>
    <property type="match status" value="1"/>
</dbReference>
<dbReference type="InterPro" id="IPR008984">
    <property type="entry name" value="SMAD_FHA_dom_sf"/>
</dbReference>
<keyword evidence="9" id="KW-1185">Reference proteome</keyword>
<dbReference type="Gene3D" id="6.10.20.60">
    <property type="entry name" value="PHD finger protein 12"/>
    <property type="match status" value="1"/>
</dbReference>
<dbReference type="Pfam" id="PF16737">
    <property type="entry name" value="PHF12_MRG_bd"/>
    <property type="match status" value="1"/>
</dbReference>
<proteinExistence type="predicted"/>
<name>A0A9N9MAL7_9CUCU</name>
<dbReference type="PANTHER" id="PTHR46309:SF1">
    <property type="entry name" value="PHD FINGER PROTEIN 12"/>
    <property type="match status" value="1"/>
</dbReference>
<dbReference type="InterPro" id="IPR013083">
    <property type="entry name" value="Znf_RING/FYVE/PHD"/>
</dbReference>
<gene>
    <name evidence="8" type="ORF">CEUTPL_LOCUS342</name>
</gene>
<dbReference type="CDD" id="cd15533">
    <property type="entry name" value="PHD1_PHF12"/>
    <property type="match status" value="1"/>
</dbReference>
<dbReference type="AlphaFoldDB" id="A0A9N9MAL7"/>
<dbReference type="Pfam" id="PF00628">
    <property type="entry name" value="PHD"/>
    <property type="match status" value="2"/>
</dbReference>
<keyword evidence="2 4" id="KW-0863">Zinc-finger</keyword>
<dbReference type="GO" id="GO:0003714">
    <property type="term" value="F:transcription corepressor activity"/>
    <property type="evidence" value="ECO:0007669"/>
    <property type="project" value="InterPro"/>
</dbReference>
<evidence type="ECO:0000256" key="5">
    <source>
        <dbReference type="SAM" id="MobiDB-lite"/>
    </source>
</evidence>
<dbReference type="FunFam" id="3.30.40.10:FF:000154">
    <property type="entry name" value="PHD finger protein 12"/>
    <property type="match status" value="1"/>
</dbReference>
<dbReference type="InterPro" id="IPR031966">
    <property type="entry name" value="PHF12_MRG-bd"/>
</dbReference>
<dbReference type="InterPro" id="IPR000253">
    <property type="entry name" value="FHA_dom"/>
</dbReference>
<accession>A0A9N9MAL7</accession>
<dbReference type="SUPFAM" id="SSF49879">
    <property type="entry name" value="SMAD/FHA domain"/>
    <property type="match status" value="1"/>
</dbReference>
<dbReference type="PROSITE" id="PS50006">
    <property type="entry name" value="FHA_DOMAIN"/>
    <property type="match status" value="1"/>
</dbReference>
<dbReference type="PROSITE" id="PS01359">
    <property type="entry name" value="ZF_PHD_1"/>
    <property type="match status" value="1"/>
</dbReference>
<dbReference type="CDD" id="cd15534">
    <property type="entry name" value="PHD2_PHF12_Rco1"/>
    <property type="match status" value="1"/>
</dbReference>
<evidence type="ECO:0000256" key="2">
    <source>
        <dbReference type="ARBA" id="ARBA00022771"/>
    </source>
</evidence>
<dbReference type="InterPro" id="IPR042163">
    <property type="entry name" value="PHF12"/>
</dbReference>
<keyword evidence="1" id="KW-0479">Metal-binding</keyword>
<feature type="region of interest" description="Disordered" evidence="5">
    <location>
        <begin position="24"/>
        <end position="50"/>
    </location>
</feature>
<evidence type="ECO:0000259" key="6">
    <source>
        <dbReference type="PROSITE" id="PS50006"/>
    </source>
</evidence>
<evidence type="ECO:0000256" key="1">
    <source>
        <dbReference type="ARBA" id="ARBA00022723"/>
    </source>
</evidence>
<keyword evidence="3" id="KW-0862">Zinc</keyword>
<reference evidence="8" key="1">
    <citation type="submission" date="2022-01" db="EMBL/GenBank/DDBJ databases">
        <authorList>
            <person name="King R."/>
        </authorList>
    </citation>
    <scope>NUCLEOTIDE SEQUENCE</scope>
</reference>
<dbReference type="GO" id="GO:0070822">
    <property type="term" value="C:Sin3-type complex"/>
    <property type="evidence" value="ECO:0007669"/>
    <property type="project" value="TreeGrafter"/>
</dbReference>
<evidence type="ECO:0000256" key="3">
    <source>
        <dbReference type="ARBA" id="ARBA00022833"/>
    </source>
</evidence>
<dbReference type="SUPFAM" id="SSF57903">
    <property type="entry name" value="FYVE/PHD zinc finger"/>
    <property type="match status" value="2"/>
</dbReference>
<dbReference type="InterPro" id="IPR019786">
    <property type="entry name" value="Zinc_finger_PHD-type_CS"/>
</dbReference>
<evidence type="ECO:0008006" key="10">
    <source>
        <dbReference type="Google" id="ProtNLM"/>
    </source>
</evidence>
<dbReference type="InterPro" id="IPR011011">
    <property type="entry name" value="Znf_FYVE_PHD"/>
</dbReference>
<dbReference type="EMBL" id="OU892277">
    <property type="protein sequence ID" value="CAG9759595.1"/>
    <property type="molecule type" value="Genomic_DNA"/>
</dbReference>
<feature type="domain" description="PHD-type" evidence="7">
    <location>
        <begin position="57"/>
        <end position="106"/>
    </location>
</feature>
<feature type="domain" description="PHD-type" evidence="7">
    <location>
        <begin position="190"/>
        <end position="240"/>
    </location>
</feature>
<feature type="region of interest" description="Disordered" evidence="5">
    <location>
        <begin position="369"/>
        <end position="410"/>
    </location>
</feature>
<dbReference type="Gene3D" id="3.30.40.10">
    <property type="entry name" value="Zinc/RING finger domain, C3HC4 (zinc finger)"/>
    <property type="match status" value="2"/>
</dbReference>
<evidence type="ECO:0000313" key="9">
    <source>
        <dbReference type="Proteomes" id="UP001152799"/>
    </source>
</evidence>
<sequence>MTSPGCIYDLDTSGGLMDEIQALIAPPESSSSKTSKKDDKKQKEHRYFKRPGKGHNHDFCSSCNEGGELICCDVCPCSFHLLCHDPPLSFDDIPEGKWLCHSCKYKKESAKKRPDIATKSTKKSPTPLNPLEYLIELAKGMNPVQFELPRELQVNHIVFPGSDKIDSSKQKKSKHREHEKLPNGLVPLPGKKCQVCVTSCRLASLIACDYCDYYFHLDCLDPPLTAAPTSMWMCPLHVEHIVDSKLLTSCSLSERIALWEKYARQPIDEDKVKRDFLRKIHRENPPFTFKKPIPQKPKLQPPGMVKHHYQNPVRLLPSLRDVLRLEYVHKRKKFREALLKLEINENNEECTRQNADVEAETILVGPENVEEREVEDSKSCSSDNKNETIAPSTEFDNAVDTPTSPNDGISAVGILEKEKIVIENIMDGHFSFEGSGPDSKQYDQQLIKLLAHERLQQLVGTSNLKMPKMPLPNDLLTPGDIQRLFRALNISPASGSTVRARAMLCPILPGGFYNITAEGVDLQYVRRDNSFMNFRPSASLKPPEAVAMRLRVLSVGKGSSHDVNLELYGHCNYTTPKHATIHFDEFDNCYELINYSPRGTYINNVLYSNDVSVPRVESSQNEQQQKAAQVESQLREVISGRKKKKKKGLGKVQSSAKVAPELSKRVECACESEHGQDLEKGWEGSAILQHGSLVKFGCISFVFSIVENSSI</sequence>
<dbReference type="GO" id="GO:0000122">
    <property type="term" value="P:negative regulation of transcription by RNA polymerase II"/>
    <property type="evidence" value="ECO:0007669"/>
    <property type="project" value="TreeGrafter"/>
</dbReference>
<evidence type="ECO:0000256" key="4">
    <source>
        <dbReference type="PROSITE-ProRule" id="PRU00146"/>
    </source>
</evidence>
<dbReference type="GO" id="GO:0008270">
    <property type="term" value="F:zinc ion binding"/>
    <property type="evidence" value="ECO:0007669"/>
    <property type="project" value="UniProtKB-KW"/>
</dbReference>
<dbReference type="Proteomes" id="UP001152799">
    <property type="component" value="Chromosome 1"/>
</dbReference>
<protein>
    <recommendedName>
        <fullName evidence="10">PHD finger protein 12</fullName>
    </recommendedName>
</protein>
<organism evidence="8 9">
    <name type="scientific">Ceutorhynchus assimilis</name>
    <name type="common">cabbage seed weevil</name>
    <dbReference type="NCBI Taxonomy" id="467358"/>
    <lineage>
        <taxon>Eukaryota</taxon>
        <taxon>Metazoa</taxon>
        <taxon>Ecdysozoa</taxon>
        <taxon>Arthropoda</taxon>
        <taxon>Hexapoda</taxon>
        <taxon>Insecta</taxon>
        <taxon>Pterygota</taxon>
        <taxon>Neoptera</taxon>
        <taxon>Endopterygota</taxon>
        <taxon>Coleoptera</taxon>
        <taxon>Polyphaga</taxon>
        <taxon>Cucujiformia</taxon>
        <taxon>Curculionidae</taxon>
        <taxon>Ceutorhynchinae</taxon>
        <taxon>Ceutorhynchus</taxon>
    </lineage>
</organism>